<accession>A0A9D2D2S6</accession>
<dbReference type="EMBL" id="DXCH01000171">
    <property type="protein sequence ID" value="HIZ07493.1"/>
    <property type="molecule type" value="Genomic_DNA"/>
</dbReference>
<name>A0A9D2D2S6_9FIRM</name>
<evidence type="ECO:0000313" key="2">
    <source>
        <dbReference type="Proteomes" id="UP000824024"/>
    </source>
</evidence>
<evidence type="ECO:0000313" key="1">
    <source>
        <dbReference type="EMBL" id="HIZ07493.1"/>
    </source>
</evidence>
<protein>
    <submittedName>
        <fullName evidence="1">Uncharacterized protein</fullName>
    </submittedName>
</protein>
<dbReference type="Proteomes" id="UP000824024">
    <property type="component" value="Unassembled WGS sequence"/>
</dbReference>
<dbReference type="AlphaFoldDB" id="A0A9D2D2S6"/>
<sequence>MENPVQNRKDIIEEMIRQQLNDPGSIRMTDGTTFAYRFTLTPKEAVSLGLPPQTPQADILLDLMMEFMQVKGIDEKGSECAQGEYPQEAKGKYIRRIFDLYGQKVKEEKKRGEAGADTEGERSLSLYLKSDKMRQVRRFYLNYPAVDKENRELHLYIETETDEDDPSYINYWVGCEEFTQKHYIASCQGNLEQEDLLQVVKVKHLYAYLNKIMNQK</sequence>
<comment type="caution">
    <text evidence="1">The sequence shown here is derived from an EMBL/GenBank/DDBJ whole genome shotgun (WGS) entry which is preliminary data.</text>
</comment>
<reference evidence="1" key="2">
    <citation type="submission" date="2021-04" db="EMBL/GenBank/DDBJ databases">
        <authorList>
            <person name="Gilroy R."/>
        </authorList>
    </citation>
    <scope>NUCLEOTIDE SEQUENCE</scope>
    <source>
        <strain evidence="1">CHK192-9172</strain>
    </source>
</reference>
<organism evidence="1 2">
    <name type="scientific">Candidatus Eubacterium avistercoris</name>
    <dbReference type="NCBI Taxonomy" id="2838567"/>
    <lineage>
        <taxon>Bacteria</taxon>
        <taxon>Bacillati</taxon>
        <taxon>Bacillota</taxon>
        <taxon>Clostridia</taxon>
        <taxon>Eubacteriales</taxon>
        <taxon>Eubacteriaceae</taxon>
        <taxon>Eubacterium</taxon>
    </lineage>
</organism>
<gene>
    <name evidence="1" type="ORF">IAA08_06115</name>
</gene>
<proteinExistence type="predicted"/>
<reference evidence="1" key="1">
    <citation type="journal article" date="2021" name="PeerJ">
        <title>Extensive microbial diversity within the chicken gut microbiome revealed by metagenomics and culture.</title>
        <authorList>
            <person name="Gilroy R."/>
            <person name="Ravi A."/>
            <person name="Getino M."/>
            <person name="Pursley I."/>
            <person name="Horton D.L."/>
            <person name="Alikhan N.F."/>
            <person name="Baker D."/>
            <person name="Gharbi K."/>
            <person name="Hall N."/>
            <person name="Watson M."/>
            <person name="Adriaenssens E.M."/>
            <person name="Foster-Nyarko E."/>
            <person name="Jarju S."/>
            <person name="Secka A."/>
            <person name="Antonio M."/>
            <person name="Oren A."/>
            <person name="Chaudhuri R.R."/>
            <person name="La Ragione R."/>
            <person name="Hildebrand F."/>
            <person name="Pallen M.J."/>
        </authorList>
    </citation>
    <scope>NUCLEOTIDE SEQUENCE</scope>
    <source>
        <strain evidence="1">CHK192-9172</strain>
    </source>
</reference>